<dbReference type="PANTHER" id="PTHR46621:SF1">
    <property type="entry name" value="SNRNA-ACTIVATING PROTEIN COMPLEX SUBUNIT 4"/>
    <property type="match status" value="1"/>
</dbReference>
<feature type="region of interest" description="Disordered" evidence="5">
    <location>
        <begin position="1205"/>
        <end position="1245"/>
    </location>
</feature>
<feature type="region of interest" description="Disordered" evidence="5">
    <location>
        <begin position="1010"/>
        <end position="1059"/>
    </location>
</feature>
<keyword evidence="1" id="KW-0805">Transcription regulation</keyword>
<reference evidence="8" key="1">
    <citation type="submission" date="2019-05" db="EMBL/GenBank/DDBJ databases">
        <title>Annotation for the trematode Paragonimus heterotremus.</title>
        <authorList>
            <person name="Choi Y.-J."/>
        </authorList>
    </citation>
    <scope>NUCLEOTIDE SEQUENCE</scope>
    <source>
        <strain evidence="8">LC</strain>
    </source>
</reference>
<keyword evidence="9" id="KW-1185">Reference proteome</keyword>
<evidence type="ECO:0000313" key="9">
    <source>
        <dbReference type="Proteomes" id="UP000748531"/>
    </source>
</evidence>
<dbReference type="EMBL" id="LUCH01000349">
    <property type="protein sequence ID" value="KAF5405376.1"/>
    <property type="molecule type" value="Genomic_DNA"/>
</dbReference>
<dbReference type="InterPro" id="IPR009057">
    <property type="entry name" value="Homeodomain-like_sf"/>
</dbReference>
<dbReference type="Pfam" id="PF13921">
    <property type="entry name" value="Myb_DNA-bind_6"/>
    <property type="match status" value="1"/>
</dbReference>
<keyword evidence="4" id="KW-0539">Nucleus</keyword>
<proteinExistence type="predicted"/>
<sequence length="1336" mass="151488">MDELNDNVAEVNKCIITNKTVQHLLLDILKSVRGEVAYLTHQKNELTSSCEFSGLPEYTLHRPFLRLRSGECPPLNDDALARCQRKEYNLGELRAHVIKRYLKPELRALITKVAQCALERRIETLETKRESLLSKLLMAQRPPKIDDHKVEEISPTNAAIHSDILSDLKEIENKLLELRGMPSSPSKWLTSALASISVNVKRRTASRSSDDRKHLWEKRIFKRYCGPKFIREYSVQAWLNILSDAQKLLTGLDWAEISNHTFNGSVTDVNLRLVWLHRLHPGCNIADWTAKEDQKLVELVGHIGQHGKWEEIASKLDSGRTAFACFQRWQSTLNPDFILNRPWSITEDAMLMNILAKLLERHPPSLIDWEAVAAGHTTRTAGECMQRARVICPSFAQSSEDERPTNPRTSSLMSVMEATASYRPFSPSEDLQLLMGVQRHGIAGGRHGRGTGVGVGSWALIATALPGRSVKTCQRRYMNLCEQFQPWTYLEDRKLYRLRLEGEKIGTFVNLRPFYRLSTYHRLLPHFPGRSVQSLRQRFILLVRWARVWTALRDVVTSQSTSSNNLLTMRSPLLGVDNSSQQPTTGELVVPSPEPVTDLRQLLLCSPFASQFISQLRSSGVSDPEAEAYRLLTTWTVDPSSAHSSVSHQSDTEFAQLLDDLASGLLVPRPLSTRMSARRITALYKQPPKQDGLKSSDMNNETSAQLSLTEARKLVSYTQLKQVLAGPVRRCLFLLIYQTDARFGRRQRFLLDKCADDPRLQELMGDLGTERRLPIPHSFDRVDVTTRLLNNDQLFWLALDEALNNPATQDVLKQSDKLAYFRVVAPFIARLMTRKVYVRNRNPKYLLDSVQLHATSSSTEPSATPSVEPTSSDSPHVEASTTPHLEQANPTISVISCPPKTATVGRLRHKLTVLRRAKLLQIKRLLHMYGRYRRFSSDVYALDPAGWIGKRQAVIVAQQLSGSTCSVPLLLRFLPEEYTKEIFQKSELIRSHCALAARACIKHALKLTDSTSHEPSSSNLLELSRFTSPPQRTRGRKRHRSCRRTQEQQSSSSETHYSDTYTSDPLPVAQVLPPCFSTLLAFKSLILHLQFLVRKAGPRMSHFMEARELLRSFPGGDQYEDSLDSTAPPLRKPSLNLIRTIISPAYCRFMSIGLGLLLWPALLSNIPAQSFLEAGKRHWQDVYANIPEPNPSHLPTEPSLKKPRLEFASDSESDEEALNDPLLNPPESPPSPPRSSRTRKRKRGKRLSTLRKQFFRWRRVKQRAVRFRRNQLASVARVRFRMSRRGSDDRLVLSLPADVKVLYASGFRPVSVFRPKMTTAETLISEEHSPPVSPGC</sequence>
<gene>
    <name evidence="8" type="ORF">PHET_01120</name>
</gene>
<feature type="compositionally biased region" description="Low complexity" evidence="5">
    <location>
        <begin position="1047"/>
        <end position="1059"/>
    </location>
</feature>
<feature type="compositionally biased region" description="Polar residues" evidence="5">
    <location>
        <begin position="1010"/>
        <end position="1031"/>
    </location>
</feature>
<keyword evidence="2" id="KW-0238">DNA-binding</keyword>
<dbReference type="CDD" id="cd00167">
    <property type="entry name" value="SANT"/>
    <property type="match status" value="2"/>
</dbReference>
<dbReference type="PROSITE" id="PS50090">
    <property type="entry name" value="MYB_LIKE"/>
    <property type="match status" value="2"/>
</dbReference>
<feature type="compositionally biased region" description="Basic residues" evidence="5">
    <location>
        <begin position="1033"/>
        <end position="1043"/>
    </location>
</feature>
<dbReference type="PANTHER" id="PTHR46621">
    <property type="entry name" value="SNRNA-ACTIVATING PROTEIN COMPLEX SUBUNIT 4"/>
    <property type="match status" value="1"/>
</dbReference>
<dbReference type="GO" id="GO:0001006">
    <property type="term" value="F:RNA polymerase III type 3 promoter sequence-specific DNA binding"/>
    <property type="evidence" value="ECO:0007669"/>
    <property type="project" value="TreeGrafter"/>
</dbReference>
<dbReference type="InterPro" id="IPR001005">
    <property type="entry name" value="SANT/Myb"/>
</dbReference>
<organism evidence="8 9">
    <name type="scientific">Paragonimus heterotremus</name>
    <dbReference type="NCBI Taxonomy" id="100268"/>
    <lineage>
        <taxon>Eukaryota</taxon>
        <taxon>Metazoa</taxon>
        <taxon>Spiralia</taxon>
        <taxon>Lophotrochozoa</taxon>
        <taxon>Platyhelminthes</taxon>
        <taxon>Trematoda</taxon>
        <taxon>Digenea</taxon>
        <taxon>Plagiorchiida</taxon>
        <taxon>Troglotremata</taxon>
        <taxon>Troglotrematidae</taxon>
        <taxon>Paragonimus</taxon>
    </lineage>
</organism>
<dbReference type="OrthoDB" id="2143914at2759"/>
<feature type="compositionally biased region" description="Basic residues" evidence="5">
    <location>
        <begin position="1236"/>
        <end position="1245"/>
    </location>
</feature>
<comment type="caution">
    <text evidence="8">The sequence shown here is derived from an EMBL/GenBank/DDBJ whole genome shotgun (WGS) entry which is preliminary data.</text>
</comment>
<dbReference type="InterPro" id="IPR051575">
    <property type="entry name" value="Myb-like_DNA-bd"/>
</dbReference>
<dbReference type="GO" id="GO:0042795">
    <property type="term" value="P:snRNA transcription by RNA polymerase II"/>
    <property type="evidence" value="ECO:0007669"/>
    <property type="project" value="TreeGrafter"/>
</dbReference>
<evidence type="ECO:0000256" key="3">
    <source>
        <dbReference type="ARBA" id="ARBA00023163"/>
    </source>
</evidence>
<feature type="domain" description="Myb-like" evidence="6">
    <location>
        <begin position="417"/>
        <end position="481"/>
    </location>
</feature>
<evidence type="ECO:0000256" key="4">
    <source>
        <dbReference type="ARBA" id="ARBA00023242"/>
    </source>
</evidence>
<evidence type="ECO:0008006" key="10">
    <source>
        <dbReference type="Google" id="ProtNLM"/>
    </source>
</evidence>
<feature type="compositionally biased region" description="Low complexity" evidence="5">
    <location>
        <begin position="856"/>
        <end position="872"/>
    </location>
</feature>
<evidence type="ECO:0000259" key="7">
    <source>
        <dbReference type="PROSITE" id="PS51294"/>
    </source>
</evidence>
<evidence type="ECO:0000256" key="5">
    <source>
        <dbReference type="SAM" id="MobiDB-lite"/>
    </source>
</evidence>
<evidence type="ECO:0000259" key="6">
    <source>
        <dbReference type="PROSITE" id="PS50090"/>
    </source>
</evidence>
<evidence type="ECO:0000256" key="2">
    <source>
        <dbReference type="ARBA" id="ARBA00023125"/>
    </source>
</evidence>
<feature type="domain" description="Myb-like" evidence="6">
    <location>
        <begin position="280"/>
        <end position="333"/>
    </location>
</feature>
<evidence type="ECO:0000313" key="8">
    <source>
        <dbReference type="EMBL" id="KAF5405376.1"/>
    </source>
</evidence>
<feature type="domain" description="HTH myb-type" evidence="7">
    <location>
        <begin position="280"/>
        <end position="337"/>
    </location>
</feature>
<dbReference type="InterPro" id="IPR017930">
    <property type="entry name" value="Myb_dom"/>
</dbReference>
<dbReference type="Pfam" id="PF00249">
    <property type="entry name" value="Myb_DNA-binding"/>
    <property type="match status" value="1"/>
</dbReference>
<dbReference type="GO" id="GO:0042796">
    <property type="term" value="P:snRNA transcription by RNA polymerase III"/>
    <property type="evidence" value="ECO:0007669"/>
    <property type="project" value="TreeGrafter"/>
</dbReference>
<name>A0A8J4TNJ1_9TREM</name>
<feature type="compositionally biased region" description="Acidic residues" evidence="5">
    <location>
        <begin position="1209"/>
        <end position="1218"/>
    </location>
</feature>
<protein>
    <recommendedName>
        <fullName evidence="10">snRNA-activating protein complex subunit 4</fullName>
    </recommendedName>
</protein>
<dbReference type="SMART" id="SM00717">
    <property type="entry name" value="SANT"/>
    <property type="match status" value="3"/>
</dbReference>
<accession>A0A8J4TNJ1</accession>
<evidence type="ECO:0000256" key="1">
    <source>
        <dbReference type="ARBA" id="ARBA00023015"/>
    </source>
</evidence>
<dbReference type="Gene3D" id="1.10.10.60">
    <property type="entry name" value="Homeodomain-like"/>
    <property type="match status" value="2"/>
</dbReference>
<dbReference type="GO" id="GO:0000978">
    <property type="term" value="F:RNA polymerase II cis-regulatory region sequence-specific DNA binding"/>
    <property type="evidence" value="ECO:0007669"/>
    <property type="project" value="TreeGrafter"/>
</dbReference>
<dbReference type="GO" id="GO:0019185">
    <property type="term" value="C:snRNA-activating protein complex"/>
    <property type="evidence" value="ECO:0007669"/>
    <property type="project" value="TreeGrafter"/>
</dbReference>
<dbReference type="PROSITE" id="PS51294">
    <property type="entry name" value="HTH_MYB"/>
    <property type="match status" value="1"/>
</dbReference>
<feature type="compositionally biased region" description="Pro residues" evidence="5">
    <location>
        <begin position="1223"/>
        <end position="1233"/>
    </location>
</feature>
<feature type="region of interest" description="Disordered" evidence="5">
    <location>
        <begin position="856"/>
        <end position="883"/>
    </location>
</feature>
<keyword evidence="3" id="KW-0804">Transcription</keyword>
<dbReference type="Proteomes" id="UP000748531">
    <property type="component" value="Unassembled WGS sequence"/>
</dbReference>
<dbReference type="SUPFAM" id="SSF46689">
    <property type="entry name" value="Homeodomain-like"/>
    <property type="match status" value="2"/>
</dbReference>